<organism evidence="1 2">
    <name type="scientific">Schistosoma margrebowiei</name>
    <dbReference type="NCBI Taxonomy" id="48269"/>
    <lineage>
        <taxon>Eukaryota</taxon>
        <taxon>Metazoa</taxon>
        <taxon>Spiralia</taxon>
        <taxon>Lophotrochozoa</taxon>
        <taxon>Platyhelminthes</taxon>
        <taxon>Trematoda</taxon>
        <taxon>Digenea</taxon>
        <taxon>Strigeidida</taxon>
        <taxon>Schistosomatoidea</taxon>
        <taxon>Schistosomatidae</taxon>
        <taxon>Schistosoma</taxon>
    </lineage>
</organism>
<dbReference type="AlphaFoldDB" id="A0A183M0L6"/>
<protein>
    <submittedName>
        <fullName evidence="1">Uncharacterized protein</fullName>
    </submittedName>
</protein>
<evidence type="ECO:0000313" key="2">
    <source>
        <dbReference type="Proteomes" id="UP000277204"/>
    </source>
</evidence>
<dbReference type="EMBL" id="UZAI01004579">
    <property type="protein sequence ID" value="VDO86947.1"/>
    <property type="molecule type" value="Genomic_DNA"/>
</dbReference>
<gene>
    <name evidence="1" type="ORF">SMRZ_LOCUS9591</name>
</gene>
<name>A0A183M0L6_9TREM</name>
<sequence length="83" mass="9406">MSDNDETIGPLPTENANEVDYNDQNELRDDTVGPLPSEMMQSQEDVSENGDSVPVPKKKRKGRPLHFSLNCYFIPNEPQILLF</sequence>
<keyword evidence="2" id="KW-1185">Reference proteome</keyword>
<evidence type="ECO:0000313" key="1">
    <source>
        <dbReference type="EMBL" id="VDO86947.1"/>
    </source>
</evidence>
<proteinExistence type="predicted"/>
<dbReference type="STRING" id="48269.A0A183M0L6"/>
<accession>A0A183M0L6</accession>
<dbReference type="Proteomes" id="UP000277204">
    <property type="component" value="Unassembled WGS sequence"/>
</dbReference>
<reference evidence="1 2" key="1">
    <citation type="submission" date="2018-11" db="EMBL/GenBank/DDBJ databases">
        <authorList>
            <consortium name="Pathogen Informatics"/>
        </authorList>
    </citation>
    <scope>NUCLEOTIDE SEQUENCE [LARGE SCALE GENOMIC DNA]</scope>
    <source>
        <strain evidence="1 2">Zambia</strain>
    </source>
</reference>